<keyword evidence="2" id="KW-0472">Membrane</keyword>
<name>A0A644WDI7_9ZZZZ</name>
<keyword evidence="1" id="KW-0175">Coiled coil</keyword>
<dbReference type="PANTHER" id="PTHR41386">
    <property type="entry name" value="INTEGRAL MEMBRANE PROTEIN-RELATED"/>
    <property type="match status" value="1"/>
</dbReference>
<organism evidence="3">
    <name type="scientific">bioreactor metagenome</name>
    <dbReference type="NCBI Taxonomy" id="1076179"/>
    <lineage>
        <taxon>unclassified sequences</taxon>
        <taxon>metagenomes</taxon>
        <taxon>ecological metagenomes</taxon>
    </lineage>
</organism>
<evidence type="ECO:0000313" key="3">
    <source>
        <dbReference type="EMBL" id="MPM01905.1"/>
    </source>
</evidence>
<accession>A0A644WDI7</accession>
<comment type="caution">
    <text evidence="3">The sequence shown here is derived from an EMBL/GenBank/DDBJ whole genome shotgun (WGS) entry which is preliminary data.</text>
</comment>
<evidence type="ECO:0000256" key="2">
    <source>
        <dbReference type="SAM" id="Phobius"/>
    </source>
</evidence>
<dbReference type="Pfam" id="PF06210">
    <property type="entry name" value="DUF1003"/>
    <property type="match status" value="1"/>
</dbReference>
<dbReference type="AlphaFoldDB" id="A0A644WDI7"/>
<keyword evidence="2" id="KW-1133">Transmembrane helix</keyword>
<feature type="transmembrane region" description="Helical" evidence="2">
    <location>
        <begin position="93"/>
        <end position="113"/>
    </location>
</feature>
<dbReference type="InterPro" id="IPR010406">
    <property type="entry name" value="DUF1003"/>
</dbReference>
<sequence length="174" mass="20223">MSDSKMRELVNLILEDEDDIKLEQEEILHLLIQRKVSKDINSIEGEKLTVGQKMADHIARFAGSWRFIIIFISCLVLWIILNSAFKAFDAYPFILLNLILSCVAAVQAPVIMMSQNRQEEKDRLRSQNDYLTNLKAEIIIEDLHRKLDQLLENQDSIMQRVERLEKQADIKPEG</sequence>
<feature type="transmembrane region" description="Helical" evidence="2">
    <location>
        <begin position="63"/>
        <end position="81"/>
    </location>
</feature>
<gene>
    <name evidence="3" type="ORF">SDC9_48145</name>
</gene>
<feature type="coiled-coil region" evidence="1">
    <location>
        <begin position="117"/>
        <end position="167"/>
    </location>
</feature>
<protein>
    <recommendedName>
        <fullName evidence="4">DUF1003 domain-containing protein</fullName>
    </recommendedName>
</protein>
<reference evidence="3" key="1">
    <citation type="submission" date="2019-08" db="EMBL/GenBank/DDBJ databases">
        <authorList>
            <person name="Kucharzyk K."/>
            <person name="Murdoch R.W."/>
            <person name="Higgins S."/>
            <person name="Loffler F."/>
        </authorList>
    </citation>
    <scope>NUCLEOTIDE SEQUENCE</scope>
</reference>
<keyword evidence="2" id="KW-0812">Transmembrane</keyword>
<proteinExistence type="predicted"/>
<evidence type="ECO:0000256" key="1">
    <source>
        <dbReference type="SAM" id="Coils"/>
    </source>
</evidence>
<dbReference type="PANTHER" id="PTHR41386:SF1">
    <property type="entry name" value="MEMBRANE PROTEIN"/>
    <property type="match status" value="1"/>
</dbReference>
<evidence type="ECO:0008006" key="4">
    <source>
        <dbReference type="Google" id="ProtNLM"/>
    </source>
</evidence>
<dbReference type="EMBL" id="VSSQ01000830">
    <property type="protein sequence ID" value="MPM01905.1"/>
    <property type="molecule type" value="Genomic_DNA"/>
</dbReference>